<dbReference type="Proteomes" id="UP001256588">
    <property type="component" value="Unassembled WGS sequence"/>
</dbReference>
<proteinExistence type="predicted"/>
<dbReference type="GO" id="GO:0008887">
    <property type="term" value="F:glycerate kinase activity"/>
    <property type="evidence" value="ECO:0007669"/>
    <property type="project" value="UniProtKB-EC"/>
</dbReference>
<name>A0ABU1XZ56_9GAMM</name>
<comment type="caution">
    <text evidence="1">The sequence shown here is derived from an EMBL/GenBank/DDBJ whole genome shotgun (WGS) entry which is preliminary data.</text>
</comment>
<protein>
    <submittedName>
        <fullName evidence="1">D-glycerate 3-kinase</fullName>
        <ecNumber evidence="1">2.7.1.31</ecNumber>
    </submittedName>
</protein>
<dbReference type="Gene3D" id="3.40.50.300">
    <property type="entry name" value="P-loop containing nucleotide triphosphate hydrolases"/>
    <property type="match status" value="1"/>
</dbReference>
<dbReference type="EC" id="2.7.1.31" evidence="1"/>
<keyword evidence="1" id="KW-0808">Transferase</keyword>
<sequence>MSIRGAARIGRAIVFPMNVAPPSPWPDTLVDTLLADLSACGAPQVLGISGLQGTGKSTLAAQVVRAANARGLRAAVLSLDDLYLDRGERQALARDVHPLLATRGPPGTHEVALGLAAFAAVRAGTPIRLPRFDKLGDRRVPETDWPTVHGLDLLLFEGWCVGTPPEPATALVEPVNALERDEDPAGTWRRWCNTALARDYPALWAGLDRLLFLQPPGFDVVFDWRLQQEQALQAAQPGRGGMDASAVARFVQHYERVSRQALRSLPTLADTVVTLDARRRIVTAH</sequence>
<gene>
    <name evidence="1" type="ORF">J2W68_002812</name>
</gene>
<dbReference type="EMBL" id="JAVDWO010000012">
    <property type="protein sequence ID" value="MDR7194070.1"/>
    <property type="molecule type" value="Genomic_DNA"/>
</dbReference>
<dbReference type="Pfam" id="PF03308">
    <property type="entry name" value="MeaB"/>
    <property type="match status" value="1"/>
</dbReference>
<organism evidence="1 2">
    <name type="scientific">Luteimonas terrae</name>
    <dbReference type="NCBI Taxonomy" id="1530191"/>
    <lineage>
        <taxon>Bacteria</taxon>
        <taxon>Pseudomonadati</taxon>
        <taxon>Pseudomonadota</taxon>
        <taxon>Gammaproteobacteria</taxon>
        <taxon>Lysobacterales</taxon>
        <taxon>Lysobacteraceae</taxon>
        <taxon>Luteimonas</taxon>
    </lineage>
</organism>
<evidence type="ECO:0000313" key="1">
    <source>
        <dbReference type="EMBL" id="MDR7194070.1"/>
    </source>
</evidence>
<reference evidence="1 2" key="1">
    <citation type="submission" date="2023-07" db="EMBL/GenBank/DDBJ databases">
        <title>Sorghum-associated microbial communities from plants grown in Nebraska, USA.</title>
        <authorList>
            <person name="Schachtman D."/>
        </authorList>
    </citation>
    <scope>NUCLEOTIDE SEQUENCE [LARGE SCALE GENOMIC DNA]</scope>
    <source>
        <strain evidence="1 2">4099</strain>
    </source>
</reference>
<dbReference type="InterPro" id="IPR027417">
    <property type="entry name" value="P-loop_NTPase"/>
</dbReference>
<accession>A0ABU1XZ56</accession>
<evidence type="ECO:0000313" key="2">
    <source>
        <dbReference type="Proteomes" id="UP001256588"/>
    </source>
</evidence>
<dbReference type="SUPFAM" id="SSF52540">
    <property type="entry name" value="P-loop containing nucleoside triphosphate hydrolases"/>
    <property type="match status" value="1"/>
</dbReference>
<keyword evidence="2" id="KW-1185">Reference proteome</keyword>